<keyword evidence="3 8" id="KW-0285">Flavoprotein</keyword>
<protein>
    <recommendedName>
        <fullName evidence="8">Sulfhydryl oxidase</fullName>
        <ecNumber evidence="8">1.8.3.2</ecNumber>
    </recommendedName>
</protein>
<keyword evidence="6" id="KW-0496">Mitochondrion</keyword>
<evidence type="ECO:0000313" key="12">
    <source>
        <dbReference type="Proteomes" id="UP000253551"/>
    </source>
</evidence>
<comment type="cofactor">
    <cofactor evidence="1 8">
        <name>FAD</name>
        <dbReference type="ChEBI" id="CHEBI:57692"/>
    </cofactor>
</comment>
<dbReference type="GO" id="GO:0050660">
    <property type="term" value="F:flavin adenine dinucleotide binding"/>
    <property type="evidence" value="ECO:0007669"/>
    <property type="project" value="TreeGrafter"/>
</dbReference>
<gene>
    <name evidence="11" type="ORF">CU098_007314</name>
</gene>
<dbReference type="EMBL" id="PJQM01003654">
    <property type="protein sequence ID" value="RCH87760.1"/>
    <property type="molecule type" value="Genomic_DNA"/>
</dbReference>
<dbReference type="PANTHER" id="PTHR12645">
    <property type="entry name" value="ALR/ERV"/>
    <property type="match status" value="1"/>
</dbReference>
<dbReference type="InterPro" id="IPR039799">
    <property type="entry name" value="ALR/ERV"/>
</dbReference>
<dbReference type="PROSITE" id="PS51324">
    <property type="entry name" value="ERV_ALR"/>
    <property type="match status" value="1"/>
</dbReference>
<dbReference type="OrthoDB" id="17199at2759"/>
<dbReference type="InterPro" id="IPR036774">
    <property type="entry name" value="ERV/ALR_sulphydryl_oxid_sf"/>
</dbReference>
<dbReference type="InterPro" id="IPR017905">
    <property type="entry name" value="ERV/ALR_sulphydryl_oxidase"/>
</dbReference>
<keyword evidence="5 8" id="KW-0560">Oxidoreductase</keyword>
<reference evidence="11 12" key="1">
    <citation type="journal article" date="2018" name="G3 (Bethesda)">
        <title>Phylogenetic and Phylogenomic Definition of Rhizopus Species.</title>
        <authorList>
            <person name="Gryganskyi A.P."/>
            <person name="Golan J."/>
            <person name="Dolatabadi S."/>
            <person name="Mondo S."/>
            <person name="Robb S."/>
            <person name="Idnurm A."/>
            <person name="Muszewska A."/>
            <person name="Steczkiewicz K."/>
            <person name="Masonjones S."/>
            <person name="Liao H.L."/>
            <person name="Gajdeczka M.T."/>
            <person name="Anike F."/>
            <person name="Vuek A."/>
            <person name="Anishchenko I.M."/>
            <person name="Voigt K."/>
            <person name="de Hoog G.S."/>
            <person name="Smith M.E."/>
            <person name="Heitman J."/>
            <person name="Vilgalys R."/>
            <person name="Stajich J.E."/>
        </authorList>
    </citation>
    <scope>NUCLEOTIDE SEQUENCE [LARGE SCALE GENOMIC DNA]</scope>
    <source>
        <strain evidence="11 12">LSU 92-RS-03</strain>
    </source>
</reference>
<proteinExistence type="predicted"/>
<comment type="caution">
    <text evidence="11">The sequence shown here is derived from an EMBL/GenBank/DDBJ whole genome shotgun (WGS) entry which is preliminary data.</text>
</comment>
<evidence type="ECO:0000256" key="5">
    <source>
        <dbReference type="ARBA" id="ARBA00023002"/>
    </source>
</evidence>
<evidence type="ECO:0000256" key="7">
    <source>
        <dbReference type="ARBA" id="ARBA00023157"/>
    </source>
</evidence>
<evidence type="ECO:0000256" key="1">
    <source>
        <dbReference type="ARBA" id="ARBA00001974"/>
    </source>
</evidence>
<accession>A0A367JCV6</accession>
<comment type="subcellular location">
    <subcellularLocation>
        <location evidence="2">Mitochondrion intermembrane space</location>
    </subcellularLocation>
</comment>
<sequence length="182" mass="21391">MVNESVTIDPETGKEIPMKDGKTCRTCVDYKTWTKIAKAKAKTEESQKTEEPKKIEPKKIEQTEEWRRENCPADVETLGRHTWTLLHTMAAYYPERPSPGQQESMKSFFKSFSENYPCWFCKNDFQKDIIEEPINVKNRDTLSEWLCRRHNKVNEKLGKKQFDCSKVFERWLNGPSSGQCDQ</sequence>
<keyword evidence="4 8" id="KW-0274">FAD</keyword>
<dbReference type="PANTHER" id="PTHR12645:SF0">
    <property type="entry name" value="FAD-LINKED SULFHYDRYL OXIDASE ALR"/>
    <property type="match status" value="1"/>
</dbReference>
<dbReference type="AlphaFoldDB" id="A0A367JCV6"/>
<dbReference type="GO" id="GO:0016971">
    <property type="term" value="F:flavin-dependent sulfhydryl oxidase activity"/>
    <property type="evidence" value="ECO:0007669"/>
    <property type="project" value="InterPro"/>
</dbReference>
<evidence type="ECO:0000256" key="3">
    <source>
        <dbReference type="ARBA" id="ARBA00022630"/>
    </source>
</evidence>
<feature type="region of interest" description="Disordered" evidence="9">
    <location>
        <begin position="38"/>
        <end position="59"/>
    </location>
</feature>
<name>A0A367JCV6_RHIST</name>
<dbReference type="Proteomes" id="UP000253551">
    <property type="component" value="Unassembled WGS sequence"/>
</dbReference>
<keyword evidence="12" id="KW-1185">Reference proteome</keyword>
<evidence type="ECO:0000256" key="9">
    <source>
        <dbReference type="SAM" id="MobiDB-lite"/>
    </source>
</evidence>
<dbReference type="GO" id="GO:0005758">
    <property type="term" value="C:mitochondrial intermembrane space"/>
    <property type="evidence" value="ECO:0007669"/>
    <property type="project" value="UniProtKB-SubCell"/>
</dbReference>
<evidence type="ECO:0000259" key="10">
    <source>
        <dbReference type="PROSITE" id="PS51324"/>
    </source>
</evidence>
<dbReference type="Pfam" id="PF04777">
    <property type="entry name" value="Evr1_Alr"/>
    <property type="match status" value="1"/>
</dbReference>
<evidence type="ECO:0000313" key="11">
    <source>
        <dbReference type="EMBL" id="RCH87760.1"/>
    </source>
</evidence>
<evidence type="ECO:0000256" key="4">
    <source>
        <dbReference type="ARBA" id="ARBA00022827"/>
    </source>
</evidence>
<feature type="compositionally biased region" description="Basic and acidic residues" evidence="9">
    <location>
        <begin position="41"/>
        <end position="59"/>
    </location>
</feature>
<dbReference type="EC" id="1.8.3.2" evidence="8"/>
<dbReference type="STRING" id="4846.A0A367JCV6"/>
<evidence type="ECO:0000256" key="6">
    <source>
        <dbReference type="ARBA" id="ARBA00023128"/>
    </source>
</evidence>
<organism evidence="11 12">
    <name type="scientific">Rhizopus stolonifer</name>
    <name type="common">Rhizopus nigricans</name>
    <dbReference type="NCBI Taxonomy" id="4846"/>
    <lineage>
        <taxon>Eukaryota</taxon>
        <taxon>Fungi</taxon>
        <taxon>Fungi incertae sedis</taxon>
        <taxon>Mucoromycota</taxon>
        <taxon>Mucoromycotina</taxon>
        <taxon>Mucoromycetes</taxon>
        <taxon>Mucorales</taxon>
        <taxon>Mucorineae</taxon>
        <taxon>Rhizopodaceae</taxon>
        <taxon>Rhizopus</taxon>
    </lineage>
</organism>
<feature type="domain" description="ERV/ALR sulfhydryl oxidase" evidence="10">
    <location>
        <begin position="71"/>
        <end position="171"/>
    </location>
</feature>
<dbReference type="SUPFAM" id="SSF69000">
    <property type="entry name" value="FAD-dependent thiol oxidase"/>
    <property type="match status" value="1"/>
</dbReference>
<keyword evidence="7" id="KW-1015">Disulfide bond</keyword>
<evidence type="ECO:0000256" key="8">
    <source>
        <dbReference type="RuleBase" id="RU371123"/>
    </source>
</evidence>
<comment type="catalytic activity">
    <reaction evidence="8">
        <text>2 R'C(R)SH + O2 = R'C(R)S-S(R)CR' + H2O2</text>
        <dbReference type="Rhea" id="RHEA:17357"/>
        <dbReference type="ChEBI" id="CHEBI:15379"/>
        <dbReference type="ChEBI" id="CHEBI:16240"/>
        <dbReference type="ChEBI" id="CHEBI:16520"/>
        <dbReference type="ChEBI" id="CHEBI:17412"/>
        <dbReference type="EC" id="1.8.3.2"/>
    </reaction>
</comment>
<evidence type="ECO:0000256" key="2">
    <source>
        <dbReference type="ARBA" id="ARBA00004569"/>
    </source>
</evidence>
<dbReference type="FunFam" id="1.20.120.310:FF:000003">
    <property type="entry name" value="Sulfhydryl oxidase"/>
    <property type="match status" value="1"/>
</dbReference>
<dbReference type="Gene3D" id="1.20.120.310">
    <property type="entry name" value="ERV/ALR sulfhydryl oxidase domain"/>
    <property type="match status" value="1"/>
</dbReference>